<dbReference type="InterPro" id="IPR010839">
    <property type="entry name" value="AtuA_N"/>
</dbReference>
<dbReference type="RefSeq" id="WP_221860741.1">
    <property type="nucleotide sequence ID" value="NZ_BAAAYV010000023.1"/>
</dbReference>
<dbReference type="Pfam" id="PF07287">
    <property type="entry name" value="AtuA"/>
    <property type="match status" value="1"/>
</dbReference>
<dbReference type="Proteomes" id="UP001410795">
    <property type="component" value="Unassembled WGS sequence"/>
</dbReference>
<reference evidence="3" key="1">
    <citation type="journal article" date="2019" name="Int. J. Syst. Evol. Microbiol.">
        <title>The Global Catalogue of Microorganisms (GCM) 10K type strain sequencing project: providing services to taxonomists for standard genome sequencing and annotation.</title>
        <authorList>
            <consortium name="The Broad Institute Genomics Platform"/>
            <consortium name="The Broad Institute Genome Sequencing Center for Infectious Disease"/>
            <person name="Wu L."/>
            <person name="Ma J."/>
        </authorList>
    </citation>
    <scope>NUCLEOTIDE SEQUENCE [LARGE SCALE GENOMIC DNA]</scope>
    <source>
        <strain evidence="3">JCM 16546</strain>
    </source>
</reference>
<evidence type="ECO:0000313" key="2">
    <source>
        <dbReference type="EMBL" id="GAA3666758.1"/>
    </source>
</evidence>
<gene>
    <name evidence="2" type="ORF">GCM10022202_31130</name>
</gene>
<proteinExistence type="predicted"/>
<dbReference type="EMBL" id="BAAAYV010000023">
    <property type="protein sequence ID" value="GAA3666758.1"/>
    <property type="molecule type" value="Genomic_DNA"/>
</dbReference>
<comment type="caution">
    <text evidence="2">The sequence shown here is derived from an EMBL/GenBank/DDBJ whole genome shotgun (WGS) entry which is preliminary data.</text>
</comment>
<feature type="domain" description="Acyclic terpene utilisation N-terminal" evidence="1">
    <location>
        <begin position="13"/>
        <end position="446"/>
    </location>
</feature>
<evidence type="ECO:0000259" key="1">
    <source>
        <dbReference type="Pfam" id="PF07287"/>
    </source>
</evidence>
<evidence type="ECO:0000313" key="3">
    <source>
        <dbReference type="Proteomes" id="UP001410795"/>
    </source>
</evidence>
<dbReference type="PANTHER" id="PTHR47472:SF1">
    <property type="entry name" value="DUF1446-DOMAIN-CONTAINING PROTEIN"/>
    <property type="match status" value="1"/>
</dbReference>
<dbReference type="PANTHER" id="PTHR47472">
    <property type="entry name" value="PROPIONYL-COA CARBOXYLASE"/>
    <property type="match status" value="1"/>
</dbReference>
<protein>
    <submittedName>
        <fullName evidence="2">DUF1446 domain-containing protein</fullName>
    </submittedName>
</protein>
<sequence>MTRESRPPSAAARIGSGAGFAGDRFDAAHDLIRHGELDYIVFECLAERTLALAQRRRRQGETGYDPLLHERMRLMLPDAVSRGVRVITNAGAAEPMAAGEMIRSLAAELGLAITIGVVEGDDVLAELDSSSPTLEHGRPIAEHGVPISANAYLGAGPVVEALRRGADVVVTGRTADAALFLGAAMFHHDIDPGDAAFVANGTIMGHLLECAAQVTGGYFADGGRQHVPGLESLGFPIAEVAADGGFVVTKLPGSGGAVSRAVVTEQLLYEITDPHAYLTPDGAVDVTSVRISDDGDDRVAVRADRPAGPAPRTLKVSVGYAAGYAVEGEISYMGARHAERAELAASLLSTRLAPAGGERPAPAGGAALERLSGTLEDARGARYGCTRLRVAARAEDRAGADRIAREIGALYTNGPAGGGGIRTSIEQLIGIASTLIDRDAVEPRVTLLTEGAP</sequence>
<name>A0ABP7BPT2_9MICO</name>
<organism evidence="2 3">
    <name type="scientific">Microbacterium marinilacus</name>
    <dbReference type="NCBI Taxonomy" id="415209"/>
    <lineage>
        <taxon>Bacteria</taxon>
        <taxon>Bacillati</taxon>
        <taxon>Actinomycetota</taxon>
        <taxon>Actinomycetes</taxon>
        <taxon>Micrococcales</taxon>
        <taxon>Microbacteriaceae</taxon>
        <taxon>Microbacterium</taxon>
    </lineage>
</organism>
<accession>A0ABP7BPT2</accession>
<keyword evidence="3" id="KW-1185">Reference proteome</keyword>